<feature type="region of interest" description="Disordered" evidence="1">
    <location>
        <begin position="115"/>
        <end position="234"/>
    </location>
</feature>
<feature type="compositionally biased region" description="Low complexity" evidence="1">
    <location>
        <begin position="179"/>
        <end position="188"/>
    </location>
</feature>
<dbReference type="AlphaFoldDB" id="A0A2U1FPX0"/>
<evidence type="ECO:0000256" key="1">
    <source>
        <dbReference type="SAM" id="MobiDB-lite"/>
    </source>
</evidence>
<comment type="caution">
    <text evidence="2">The sequence shown here is derived from an EMBL/GenBank/DDBJ whole genome shotgun (WGS) entry which is preliminary data.</text>
</comment>
<gene>
    <name evidence="2" type="ORF">C8D89_10195</name>
</gene>
<dbReference type="EMBL" id="QEKW01000001">
    <property type="protein sequence ID" value="PVZ14231.1"/>
    <property type="molecule type" value="Genomic_DNA"/>
</dbReference>
<feature type="compositionally biased region" description="Basic and acidic residues" evidence="1">
    <location>
        <begin position="136"/>
        <end position="152"/>
    </location>
</feature>
<evidence type="ECO:0000313" key="3">
    <source>
        <dbReference type="Proteomes" id="UP000245639"/>
    </source>
</evidence>
<feature type="compositionally biased region" description="Basic and acidic residues" evidence="1">
    <location>
        <begin position="204"/>
        <end position="220"/>
    </location>
</feature>
<organism evidence="2 3">
    <name type="scientific">Actinomycetospora cinnamomea</name>
    <dbReference type="NCBI Taxonomy" id="663609"/>
    <lineage>
        <taxon>Bacteria</taxon>
        <taxon>Bacillati</taxon>
        <taxon>Actinomycetota</taxon>
        <taxon>Actinomycetes</taxon>
        <taxon>Pseudonocardiales</taxon>
        <taxon>Pseudonocardiaceae</taxon>
        <taxon>Actinomycetospora</taxon>
    </lineage>
</organism>
<feature type="compositionally biased region" description="Pro residues" evidence="1">
    <location>
        <begin position="189"/>
        <end position="199"/>
    </location>
</feature>
<proteinExistence type="predicted"/>
<reference evidence="2 3" key="1">
    <citation type="submission" date="2018-04" db="EMBL/GenBank/DDBJ databases">
        <title>Genomic Encyclopedia of Type Strains, Phase IV (KMG-IV): sequencing the most valuable type-strain genomes for metagenomic binning, comparative biology and taxonomic classification.</title>
        <authorList>
            <person name="Goeker M."/>
        </authorList>
    </citation>
    <scope>NUCLEOTIDE SEQUENCE [LARGE SCALE GENOMIC DNA]</scope>
    <source>
        <strain evidence="2 3">DSM 45771</strain>
    </source>
</reference>
<keyword evidence="3" id="KW-1185">Reference proteome</keyword>
<sequence>MAVRLQVTLTGLRVRFSGADLVAAGSRGIFLPYTRILGARVMARADAVASSPRLPCPGLWWPRRYRAGCWGVGERRQLWSARHGTHVVVIYLSGRPFHRVVVDVDQPDRVHRRIDAALLHSKKTSPRRSIRRHRRSAADHPEADPPRTDERSRRHPAPNGAPVPAHASAECRTATGEQPCAAALEAAPALPPEPAPPGSIDPDVAARLRLYEYRDGERARRASRGPEPASTRRR</sequence>
<name>A0A2U1FPX0_9PSEU</name>
<protein>
    <submittedName>
        <fullName evidence="2">Uncharacterized protein</fullName>
    </submittedName>
</protein>
<feature type="compositionally biased region" description="Basic residues" evidence="1">
    <location>
        <begin position="120"/>
        <end position="135"/>
    </location>
</feature>
<accession>A0A2U1FPX0</accession>
<evidence type="ECO:0000313" key="2">
    <source>
        <dbReference type="EMBL" id="PVZ14231.1"/>
    </source>
</evidence>
<dbReference type="Proteomes" id="UP000245639">
    <property type="component" value="Unassembled WGS sequence"/>
</dbReference>